<comment type="caution">
    <text evidence="1">The sequence shown here is derived from an EMBL/GenBank/DDBJ whole genome shotgun (WGS) entry which is preliminary data.</text>
</comment>
<accession>A0ABX9C4E3</accession>
<gene>
    <name evidence="1" type="ORF">RB24_09025</name>
</gene>
<evidence type="ECO:0008006" key="3">
    <source>
        <dbReference type="Google" id="ProtNLM"/>
    </source>
</evidence>
<organism evidence="1 2">
    <name type="scientific">Herbaspirillum rubrisubalbicans</name>
    <dbReference type="NCBI Taxonomy" id="80842"/>
    <lineage>
        <taxon>Bacteria</taxon>
        <taxon>Pseudomonadati</taxon>
        <taxon>Pseudomonadota</taxon>
        <taxon>Betaproteobacteria</taxon>
        <taxon>Burkholderiales</taxon>
        <taxon>Oxalobacteraceae</taxon>
        <taxon>Herbaspirillum</taxon>
    </lineage>
</organism>
<dbReference type="Proteomes" id="UP000248631">
    <property type="component" value="Unassembled WGS sequence"/>
</dbReference>
<evidence type="ECO:0000313" key="2">
    <source>
        <dbReference type="Proteomes" id="UP000248631"/>
    </source>
</evidence>
<evidence type="ECO:0000313" key="1">
    <source>
        <dbReference type="EMBL" id="RAM65098.1"/>
    </source>
</evidence>
<dbReference type="EMBL" id="JUGD01000010">
    <property type="protein sequence ID" value="RAM65098.1"/>
    <property type="molecule type" value="Genomic_DNA"/>
</dbReference>
<proteinExistence type="predicted"/>
<protein>
    <recommendedName>
        <fullName evidence="3">DUF4123 domain-containing protein</fullName>
    </recommendedName>
</protein>
<reference evidence="1 2" key="1">
    <citation type="submission" date="2014-12" db="EMBL/GenBank/DDBJ databases">
        <title>Complete genome sequence of Herbaspirillum rubrisubalbicans Os38.</title>
        <authorList>
            <person name="Chen M."/>
            <person name="An Q."/>
        </authorList>
    </citation>
    <scope>NUCLEOTIDE SEQUENCE [LARGE SCALE GENOMIC DNA]</scope>
    <source>
        <strain evidence="1 2">Os38</strain>
    </source>
</reference>
<keyword evidence="2" id="KW-1185">Reference proteome</keyword>
<sequence length="339" mass="37833">MHSPRQPSLSQFRRTLLDALTSSLRGHGQARLYLLYAPELCDPLSLAEDEVRLPLLIQPAFTSAQRWALNKLPRLILLGGLHEAQGAGETHSALDDPLLEASITQSYAETVLGQRVNVLHTNDDPGQAERAVCGWIISPEVPATLCWRINTVSVGVRKDGHRRWIAWYNPACIETLWPILTPDQRLALAGPATWMFHDDLGQFKSIAGVEAGEGALIRPGSQGFHLDDAQWQRLDHVPIVQRLLAQWHVLCLDAAMPYGEQPLQRLHTQVSRARRYGLDGENLSLCVLIAMQMPPEFTESPEFGALLSDAARHGDTLRQRLEDLPLSCWSRPSPKRSLQ</sequence>
<name>A0ABX9C4E3_9BURK</name>